<evidence type="ECO:0000313" key="7">
    <source>
        <dbReference type="EMBL" id="MDP5228600.1"/>
    </source>
</evidence>
<gene>
    <name evidence="7" type="ORF">Q9R02_15695</name>
</gene>
<evidence type="ECO:0000256" key="2">
    <source>
        <dbReference type="ARBA" id="ARBA00012000"/>
    </source>
</evidence>
<dbReference type="SUPFAM" id="SSF55945">
    <property type="entry name" value="TATA-box binding protein-like"/>
    <property type="match status" value="1"/>
</dbReference>
<dbReference type="Pfam" id="PF06029">
    <property type="entry name" value="AlkA_N"/>
    <property type="match status" value="1"/>
</dbReference>
<dbReference type="InterPro" id="IPR037046">
    <property type="entry name" value="AlkA_N_sf"/>
</dbReference>
<dbReference type="Pfam" id="PF00730">
    <property type="entry name" value="HhH-GPD"/>
    <property type="match status" value="1"/>
</dbReference>
<comment type="catalytic activity">
    <reaction evidence="1">
        <text>Hydrolysis of alkylated DNA, releasing 3-methyladenine, 3-methylguanine, 7-methylguanine and 7-methyladenine.</text>
        <dbReference type="EC" id="3.2.2.21"/>
    </reaction>
</comment>
<dbReference type="EMBL" id="JAVALS010000019">
    <property type="protein sequence ID" value="MDP5228600.1"/>
    <property type="molecule type" value="Genomic_DNA"/>
</dbReference>
<dbReference type="Gene3D" id="1.10.1670.10">
    <property type="entry name" value="Helix-hairpin-Helix base-excision DNA repair enzymes (C-terminal)"/>
    <property type="match status" value="1"/>
</dbReference>
<dbReference type="Gene3D" id="3.30.310.20">
    <property type="entry name" value="DNA-3-methyladenine glycosylase AlkA, N-terminal domain"/>
    <property type="match status" value="1"/>
</dbReference>
<keyword evidence="8" id="KW-1185">Reference proteome</keyword>
<dbReference type="PANTHER" id="PTHR43003">
    <property type="entry name" value="DNA-3-METHYLADENINE GLYCOSYLASE"/>
    <property type="match status" value="1"/>
</dbReference>
<dbReference type="InterPro" id="IPR023170">
    <property type="entry name" value="HhH_base_excis_C"/>
</dbReference>
<dbReference type="InterPro" id="IPR011257">
    <property type="entry name" value="DNA_glycosylase"/>
</dbReference>
<name>A0ABT9ISK8_9MICC</name>
<dbReference type="CDD" id="cd00056">
    <property type="entry name" value="ENDO3c"/>
    <property type="match status" value="1"/>
</dbReference>
<dbReference type="SMART" id="SM00478">
    <property type="entry name" value="ENDO3c"/>
    <property type="match status" value="1"/>
</dbReference>
<dbReference type="Proteomes" id="UP001232725">
    <property type="component" value="Unassembled WGS sequence"/>
</dbReference>
<evidence type="ECO:0000259" key="5">
    <source>
        <dbReference type="SMART" id="SM00478"/>
    </source>
</evidence>
<dbReference type="PANTHER" id="PTHR43003:SF13">
    <property type="entry name" value="DNA-3-METHYLADENINE GLYCOSYLASE 2"/>
    <property type="match status" value="1"/>
</dbReference>
<dbReference type="SUPFAM" id="SSF48150">
    <property type="entry name" value="DNA-glycosylase"/>
    <property type="match status" value="1"/>
</dbReference>
<dbReference type="InterPro" id="IPR003265">
    <property type="entry name" value="HhH-GPD_domain"/>
</dbReference>
<comment type="caution">
    <text evidence="7">The sequence shown here is derived from an EMBL/GenBank/DDBJ whole genome shotgun (WGS) entry which is preliminary data.</text>
</comment>
<dbReference type="RefSeq" id="WP_305997645.1">
    <property type="nucleotide sequence ID" value="NZ_JAVALS010000019.1"/>
</dbReference>
<dbReference type="EC" id="3.2.2.21" evidence="2"/>
<keyword evidence="3" id="KW-0227">DNA damage</keyword>
<dbReference type="InterPro" id="IPR010316">
    <property type="entry name" value="AlkA_N"/>
</dbReference>
<evidence type="ECO:0000259" key="6">
    <source>
        <dbReference type="SMART" id="SM01009"/>
    </source>
</evidence>
<accession>A0ABT9ISK8</accession>
<evidence type="ECO:0000256" key="3">
    <source>
        <dbReference type="ARBA" id="ARBA00022763"/>
    </source>
</evidence>
<evidence type="ECO:0000313" key="8">
    <source>
        <dbReference type="Proteomes" id="UP001232725"/>
    </source>
</evidence>
<dbReference type="InterPro" id="IPR051912">
    <property type="entry name" value="Alkylbase_DNA_Glycosylase/TA"/>
</dbReference>
<dbReference type="Gene3D" id="1.10.340.30">
    <property type="entry name" value="Hypothetical protein, domain 2"/>
    <property type="match status" value="1"/>
</dbReference>
<organism evidence="7 8">
    <name type="scientific">Arthrobacter horti</name>
    <dbReference type="NCBI Taxonomy" id="3068273"/>
    <lineage>
        <taxon>Bacteria</taxon>
        <taxon>Bacillati</taxon>
        <taxon>Actinomycetota</taxon>
        <taxon>Actinomycetes</taxon>
        <taxon>Micrococcales</taxon>
        <taxon>Micrococcaceae</taxon>
        <taxon>Arthrobacter</taxon>
    </lineage>
</organism>
<sequence length="280" mass="30560">MTQIRLTALGPFHHRAALAMLTAHAIPGAEEVKGAIYRRVLAVDDAHVPVRLALDERGVLADLGPTTADLDVLVSRIRGWFDLDRDIRIIDHTFTADPIIGPLVDKRPGLRLIGYPDEFEAVAATVIGQQVSLATARTFAGRLVAAFGVPVPSSELCVFPEARTIAQLTIDEIRSRVGLTGARAKTLHEVAVLWADGPRLTGLTVEEARRLLLAIPGIGPWTADYLQVRALQHPDTFAPGDLVARRALGLDQHLAKDRSRAWAPHRTHALLHLWTEAAYL</sequence>
<dbReference type="SMART" id="SM01009">
    <property type="entry name" value="AlkA_N"/>
    <property type="match status" value="1"/>
</dbReference>
<evidence type="ECO:0000256" key="1">
    <source>
        <dbReference type="ARBA" id="ARBA00000086"/>
    </source>
</evidence>
<keyword evidence="4" id="KW-0234">DNA repair</keyword>
<feature type="domain" description="DNA-3-methyladenine glycosylase AlkA N-terminal" evidence="6">
    <location>
        <begin position="3"/>
        <end position="117"/>
    </location>
</feature>
<reference evidence="7 8" key="1">
    <citation type="submission" date="2023-08" db="EMBL/GenBank/DDBJ databases">
        <title>Arthrobacter horti sp. nov., isolated from forest soil.</title>
        <authorList>
            <person name="Park M."/>
        </authorList>
    </citation>
    <scope>NUCLEOTIDE SEQUENCE [LARGE SCALE GENOMIC DNA]</scope>
    <source>
        <strain evidence="7 8">YJM1</strain>
    </source>
</reference>
<proteinExistence type="predicted"/>
<feature type="domain" description="HhH-GPD" evidence="5">
    <location>
        <begin position="127"/>
        <end position="277"/>
    </location>
</feature>
<evidence type="ECO:0000256" key="4">
    <source>
        <dbReference type="ARBA" id="ARBA00023204"/>
    </source>
</evidence>
<protein>
    <recommendedName>
        <fullName evidence="2">DNA-3-methyladenine glycosylase II</fullName>
        <ecNumber evidence="2">3.2.2.21</ecNumber>
    </recommendedName>
</protein>